<gene>
    <name evidence="1" type="ORF">OU419_08550</name>
</gene>
<dbReference type="EMBL" id="CP113432">
    <property type="protein sequence ID" value="WAI51288.1"/>
    <property type="molecule type" value="Genomic_DNA"/>
</dbReference>
<dbReference type="PIRSF" id="PIRSF028162">
    <property type="entry name" value="BcbE_prd"/>
    <property type="match status" value="1"/>
</dbReference>
<sequence length="250" mass="27864">MQNVVITMAGRGSRFYEAGYTVPKYEIMAHGRSLFDWSMLSLKNFFDAESRVIFVCLKENNSAEYVLQRSEALGLADVRVLELDQVTDGQATSAYVSRDLWHPDGSLLVYNIDTYVVPNALKPEHIRAGSDGWVPCFQVPGEHWSFVALGEDGWAVDLAEKQKISDFASIGLYWFADATGYVHAYEQFFSDEKNLVRGERYIAPLYRQMIAEGCKISISDLAVTDVHVLGTPAELDRFLALSPDSLGAGS</sequence>
<evidence type="ECO:0000313" key="2">
    <source>
        <dbReference type="Proteomes" id="UP001163624"/>
    </source>
</evidence>
<proteinExistence type="predicted"/>
<evidence type="ECO:0000313" key="1">
    <source>
        <dbReference type="EMBL" id="WAI51288.1"/>
    </source>
</evidence>
<dbReference type="Gene3D" id="3.90.550.10">
    <property type="entry name" value="Spore Coat Polysaccharide Biosynthesis Protein SpsA, Chain A"/>
    <property type="match status" value="1"/>
</dbReference>
<dbReference type="CDD" id="cd04183">
    <property type="entry name" value="GT2_BcE_like"/>
    <property type="match status" value="1"/>
</dbReference>
<name>A0ABY7A593_9PSED</name>
<reference evidence="1" key="1">
    <citation type="submission" date="2022-11" db="EMBL/GenBank/DDBJ databases">
        <title>Pseudomonas triclosanedens sp. nov., a triclosan degrader isolated from activated sludge.</title>
        <authorList>
            <person name="Yin Y."/>
            <person name="Lu Z."/>
        </authorList>
    </citation>
    <scope>NUCLEOTIDE SEQUENCE</scope>
    <source>
        <strain evidence="1">ZM23</strain>
    </source>
</reference>
<dbReference type="InterPro" id="IPR029044">
    <property type="entry name" value="Nucleotide-diphossugar_trans"/>
</dbReference>
<dbReference type="SUPFAM" id="SSF53448">
    <property type="entry name" value="Nucleotide-diphospho-sugar transferases"/>
    <property type="match status" value="1"/>
</dbReference>
<organism evidence="1 2">
    <name type="scientific">Pseudomonas triclosanedens</name>
    <dbReference type="NCBI Taxonomy" id="2961893"/>
    <lineage>
        <taxon>Bacteria</taxon>
        <taxon>Pseudomonadati</taxon>
        <taxon>Pseudomonadota</taxon>
        <taxon>Gammaproteobacteria</taxon>
        <taxon>Pseudomonadales</taxon>
        <taxon>Pseudomonadaceae</taxon>
        <taxon>Pseudomonas</taxon>
    </lineage>
</organism>
<dbReference type="RefSeq" id="WP_254471438.1">
    <property type="nucleotide sequence ID" value="NZ_CP113432.1"/>
</dbReference>
<dbReference type="InterPro" id="IPR016873">
    <property type="entry name" value="Caps_polysacc_synth_BcbE_prd"/>
</dbReference>
<protein>
    <submittedName>
        <fullName evidence="1">Glycosyltransferase family 2 protein</fullName>
    </submittedName>
</protein>
<accession>A0ABY7A593</accession>
<dbReference type="Proteomes" id="UP001163624">
    <property type="component" value="Chromosome"/>
</dbReference>
<keyword evidence="2" id="KW-1185">Reference proteome</keyword>